<reference evidence="2" key="1">
    <citation type="journal article" date="2014" name="Int. J. Syst. Evol. Microbiol.">
        <title>Complete genome sequence of Corynebacterium casei LMG S-19264T (=DSM 44701T), isolated from a smear-ripened cheese.</title>
        <authorList>
            <consortium name="US DOE Joint Genome Institute (JGI-PGF)"/>
            <person name="Walter F."/>
            <person name="Albersmeier A."/>
            <person name="Kalinowski J."/>
            <person name="Ruckert C."/>
        </authorList>
    </citation>
    <scope>NUCLEOTIDE SEQUENCE</scope>
    <source>
        <strain evidence="2">CGMCC 1.14984</strain>
    </source>
</reference>
<evidence type="ECO:0000313" key="3">
    <source>
        <dbReference type="EMBL" id="NHK28500.1"/>
    </source>
</evidence>
<dbReference type="EMBL" id="VCJR02000002">
    <property type="protein sequence ID" value="NHK28500.1"/>
    <property type="molecule type" value="Genomic_DNA"/>
</dbReference>
<evidence type="ECO:0000313" key="2">
    <source>
        <dbReference type="EMBL" id="GGH98664.1"/>
    </source>
</evidence>
<evidence type="ECO:0000256" key="1">
    <source>
        <dbReference type="SAM" id="Phobius"/>
    </source>
</evidence>
<sequence length="222" mass="22339">MATHSRKSSGKKAGLKATTAAGAAGFVIAAAVFGVLSSAARAAQTDPIETPDSANISMNDEASLAWTMPAAEADPHLLGPDAQRYAAWAALAGLISSAVALIGANRLLNWLAGAGTALGKAGAAAAKAPVKAAKAAAKVTSKVLKKPGRWLITVVSLAVFALTGVAFLDVQWEAGMLAGAGLSAAAMWGWNKSGDAVGKVLAPLRGRQSRKHDEPVDYSAAV</sequence>
<gene>
    <name evidence="3" type="ORF">FF098_011335</name>
    <name evidence="2" type="ORF">GCM10011355_22790</name>
</gene>
<name>A0A8J3A8K5_9PROT</name>
<protein>
    <submittedName>
        <fullName evidence="2">Uncharacterized protein</fullName>
    </submittedName>
</protein>
<accession>A0A8J3A8K5</accession>
<dbReference type="Proteomes" id="UP000621856">
    <property type="component" value="Unassembled WGS sequence"/>
</dbReference>
<evidence type="ECO:0000313" key="5">
    <source>
        <dbReference type="Proteomes" id="UP000818603"/>
    </source>
</evidence>
<proteinExistence type="predicted"/>
<keyword evidence="1" id="KW-0812">Transmembrane</keyword>
<reference evidence="3 5" key="2">
    <citation type="submission" date="2020-02" db="EMBL/GenBank/DDBJ databases">
        <title>Genome sequence of Parvularcula flava strain NH6-79.</title>
        <authorList>
            <person name="Abdul Karim M.H."/>
            <person name="Lam M.Q."/>
            <person name="Chen S.J."/>
            <person name="Yahya A."/>
            <person name="Shahir S."/>
            <person name="Shamsir M.S."/>
            <person name="Chong C.S."/>
        </authorList>
    </citation>
    <scope>NUCLEOTIDE SEQUENCE [LARGE SCALE GENOMIC DNA]</scope>
    <source>
        <strain evidence="3 5">NH6-79</strain>
    </source>
</reference>
<keyword evidence="1" id="KW-1133">Transmembrane helix</keyword>
<feature type="transmembrane region" description="Helical" evidence="1">
    <location>
        <begin position="150"/>
        <end position="168"/>
    </location>
</feature>
<comment type="caution">
    <text evidence="2">The sequence shown here is derived from an EMBL/GenBank/DDBJ whole genome shotgun (WGS) entry which is preliminary data.</text>
</comment>
<reference evidence="2" key="3">
    <citation type="submission" date="2020-09" db="EMBL/GenBank/DDBJ databases">
        <authorList>
            <person name="Sun Q."/>
            <person name="Zhou Y."/>
        </authorList>
    </citation>
    <scope>NUCLEOTIDE SEQUENCE</scope>
    <source>
        <strain evidence="2">CGMCC 1.14984</strain>
    </source>
</reference>
<dbReference type="Proteomes" id="UP000818603">
    <property type="component" value="Unassembled WGS sequence"/>
</dbReference>
<dbReference type="AlphaFoldDB" id="A0A8J3A8K5"/>
<keyword evidence="1" id="KW-0472">Membrane</keyword>
<evidence type="ECO:0000313" key="4">
    <source>
        <dbReference type="Proteomes" id="UP000621856"/>
    </source>
</evidence>
<feature type="transmembrane region" description="Helical" evidence="1">
    <location>
        <begin position="85"/>
        <end position="104"/>
    </location>
</feature>
<dbReference type="RefSeq" id="WP_155140550.1">
    <property type="nucleotide sequence ID" value="NZ_BMGZ01000002.1"/>
</dbReference>
<organism evidence="2 4">
    <name type="scientific">Aquisalinus luteolus</name>
    <dbReference type="NCBI Taxonomy" id="1566827"/>
    <lineage>
        <taxon>Bacteria</taxon>
        <taxon>Pseudomonadati</taxon>
        <taxon>Pseudomonadota</taxon>
        <taxon>Alphaproteobacteria</taxon>
        <taxon>Parvularculales</taxon>
        <taxon>Parvularculaceae</taxon>
        <taxon>Aquisalinus</taxon>
    </lineage>
</organism>
<dbReference type="EMBL" id="BMGZ01000002">
    <property type="protein sequence ID" value="GGH98664.1"/>
    <property type="molecule type" value="Genomic_DNA"/>
</dbReference>
<keyword evidence="5" id="KW-1185">Reference proteome</keyword>